<name>A0ABR1K4Q4_9AGAR</name>
<accession>A0ABR1K4Q4</accession>
<dbReference type="PANTHER" id="PTHR24408">
    <property type="entry name" value="ZINC FINGER PROTEIN"/>
    <property type="match status" value="1"/>
</dbReference>
<reference evidence="7 8" key="1">
    <citation type="submission" date="2024-01" db="EMBL/GenBank/DDBJ databases">
        <title>A draft genome for the cacao thread blight pathogen Marasmiellus scandens.</title>
        <authorList>
            <person name="Baruah I.K."/>
            <person name="Leung J."/>
            <person name="Bukari Y."/>
            <person name="Amoako-Attah I."/>
            <person name="Meinhardt L.W."/>
            <person name="Bailey B.A."/>
            <person name="Cohen S.P."/>
        </authorList>
    </citation>
    <scope>NUCLEOTIDE SEQUENCE [LARGE SCALE GENOMIC DNA]</scope>
    <source>
        <strain evidence="7 8">GH-19</strain>
    </source>
</reference>
<keyword evidence="2" id="KW-0677">Repeat</keyword>
<proteinExistence type="predicted"/>
<dbReference type="PROSITE" id="PS50157">
    <property type="entry name" value="ZINC_FINGER_C2H2_2"/>
    <property type="match status" value="1"/>
</dbReference>
<dbReference type="PROSITE" id="PS00028">
    <property type="entry name" value="ZINC_FINGER_C2H2_1"/>
    <property type="match status" value="2"/>
</dbReference>
<dbReference type="EMBL" id="JBANRG010000002">
    <property type="protein sequence ID" value="KAK7471055.1"/>
    <property type="molecule type" value="Genomic_DNA"/>
</dbReference>
<evidence type="ECO:0000256" key="4">
    <source>
        <dbReference type="ARBA" id="ARBA00022833"/>
    </source>
</evidence>
<keyword evidence="8" id="KW-1185">Reference proteome</keyword>
<dbReference type="Gene3D" id="3.30.160.60">
    <property type="entry name" value="Classic Zinc Finger"/>
    <property type="match status" value="2"/>
</dbReference>
<keyword evidence="4" id="KW-0862">Zinc</keyword>
<evidence type="ECO:0000313" key="8">
    <source>
        <dbReference type="Proteomes" id="UP001498398"/>
    </source>
</evidence>
<evidence type="ECO:0000256" key="3">
    <source>
        <dbReference type="ARBA" id="ARBA00022771"/>
    </source>
</evidence>
<sequence length="291" mass="32094">MSYQPETCHYANCDCVDSHVDRKSKTIYRVSDSSASSVPLPNFHKYLQDHSSPTQHSRHHNQLEAATVDASFSHTPIPALHDAQSQWNGSPSNVTAHQLPFDYTYAGPYIFGTNPNLNGFPFSLPAEGEIVQELVNHGETVLSAENGVYYGPPPFPDLSQHPNGGTAPYPAQFGNGGIDTTDYSTLLNAGITLGDVAKTQAVASKALVDASRRRRKNPKEKGRHACEMCGQDFTAGHNLKNHMNSHMGRRPFPCEHCDGRFGTAHVLKRHVSTKHKLLIHTNMARRTRAKM</sequence>
<gene>
    <name evidence="7" type="ORF">VKT23_002470</name>
</gene>
<dbReference type="SUPFAM" id="SSF57667">
    <property type="entry name" value="beta-beta-alpha zinc fingers"/>
    <property type="match status" value="1"/>
</dbReference>
<feature type="domain" description="C2H2-type" evidence="6">
    <location>
        <begin position="224"/>
        <end position="251"/>
    </location>
</feature>
<keyword evidence="3 5" id="KW-0863">Zinc-finger</keyword>
<comment type="caution">
    <text evidence="7">The sequence shown here is derived from an EMBL/GenBank/DDBJ whole genome shotgun (WGS) entry which is preliminary data.</text>
</comment>
<keyword evidence="1" id="KW-0479">Metal-binding</keyword>
<evidence type="ECO:0000313" key="7">
    <source>
        <dbReference type="EMBL" id="KAK7471055.1"/>
    </source>
</evidence>
<organism evidence="7 8">
    <name type="scientific">Marasmiellus scandens</name>
    <dbReference type="NCBI Taxonomy" id="2682957"/>
    <lineage>
        <taxon>Eukaryota</taxon>
        <taxon>Fungi</taxon>
        <taxon>Dikarya</taxon>
        <taxon>Basidiomycota</taxon>
        <taxon>Agaricomycotina</taxon>
        <taxon>Agaricomycetes</taxon>
        <taxon>Agaricomycetidae</taxon>
        <taxon>Agaricales</taxon>
        <taxon>Marasmiineae</taxon>
        <taxon>Omphalotaceae</taxon>
        <taxon>Marasmiellus</taxon>
    </lineage>
</organism>
<evidence type="ECO:0000259" key="6">
    <source>
        <dbReference type="PROSITE" id="PS50157"/>
    </source>
</evidence>
<evidence type="ECO:0000256" key="5">
    <source>
        <dbReference type="PROSITE-ProRule" id="PRU00042"/>
    </source>
</evidence>
<dbReference type="PANTHER" id="PTHR24408:SF64">
    <property type="entry name" value="LINKING IMMUNITY AND METABOLISM-RELATED"/>
    <property type="match status" value="1"/>
</dbReference>
<dbReference type="InterPro" id="IPR036236">
    <property type="entry name" value="Znf_C2H2_sf"/>
</dbReference>
<dbReference type="SMART" id="SM00355">
    <property type="entry name" value="ZnF_C2H2"/>
    <property type="match status" value="2"/>
</dbReference>
<dbReference type="InterPro" id="IPR013087">
    <property type="entry name" value="Znf_C2H2_type"/>
</dbReference>
<protein>
    <recommendedName>
        <fullName evidence="6">C2H2-type domain-containing protein</fullName>
    </recommendedName>
</protein>
<evidence type="ECO:0000256" key="2">
    <source>
        <dbReference type="ARBA" id="ARBA00022737"/>
    </source>
</evidence>
<dbReference type="Proteomes" id="UP001498398">
    <property type="component" value="Unassembled WGS sequence"/>
</dbReference>
<evidence type="ECO:0000256" key="1">
    <source>
        <dbReference type="ARBA" id="ARBA00022723"/>
    </source>
</evidence>